<comment type="catalytic activity">
    <reaction evidence="3">
        <text>a monoacylglycerol + H2O = glycerol + a fatty acid + H(+)</text>
        <dbReference type="Rhea" id="RHEA:15245"/>
        <dbReference type="ChEBI" id="CHEBI:15377"/>
        <dbReference type="ChEBI" id="CHEBI:15378"/>
        <dbReference type="ChEBI" id="CHEBI:17408"/>
        <dbReference type="ChEBI" id="CHEBI:17754"/>
        <dbReference type="ChEBI" id="CHEBI:28868"/>
    </reaction>
</comment>
<comment type="similarity">
    <text evidence="1">Belongs to the AB hydrolase superfamily. Lipase family. Class 3 subfamily.</text>
</comment>
<dbReference type="Pfam" id="PF03893">
    <property type="entry name" value="Lipase3_N"/>
    <property type="match status" value="1"/>
</dbReference>
<evidence type="ECO:0000256" key="1">
    <source>
        <dbReference type="ARBA" id="ARBA00043996"/>
    </source>
</evidence>
<dbReference type="CDD" id="cd00519">
    <property type="entry name" value="Lipase_3"/>
    <property type="match status" value="1"/>
</dbReference>
<gene>
    <name evidence="7" type="ORF">PMIN01_05205</name>
</gene>
<dbReference type="EMBL" id="WJXW01000004">
    <property type="protein sequence ID" value="KAF9737426.1"/>
    <property type="molecule type" value="Genomic_DNA"/>
</dbReference>
<dbReference type="OrthoDB" id="426718at2759"/>
<keyword evidence="8" id="KW-1185">Reference proteome</keyword>
<reference evidence="7" key="1">
    <citation type="journal article" date="2020" name="Mol. Plant Microbe Interact.">
        <title>Genome Sequence of the Biocontrol Agent Coniothyrium minitans strain Conio (IMI 134523).</title>
        <authorList>
            <person name="Patel D."/>
            <person name="Shittu T.A."/>
            <person name="Baroncelli R."/>
            <person name="Muthumeenakshi S."/>
            <person name="Osborne T.H."/>
            <person name="Janganan T.K."/>
            <person name="Sreenivasaprasad S."/>
        </authorList>
    </citation>
    <scope>NUCLEOTIDE SEQUENCE</scope>
    <source>
        <strain evidence="7">Conio</strain>
    </source>
</reference>
<dbReference type="AlphaFoldDB" id="A0A9P6KT10"/>
<accession>A0A9P6KT10</accession>
<dbReference type="InterPro" id="IPR005592">
    <property type="entry name" value="Mono/diacylglycerol_lipase_N"/>
</dbReference>
<evidence type="ECO:0000259" key="6">
    <source>
        <dbReference type="Pfam" id="PF03893"/>
    </source>
</evidence>
<feature type="domain" description="Fungal lipase-type" evidence="5">
    <location>
        <begin position="107"/>
        <end position="237"/>
    </location>
</feature>
<dbReference type="Pfam" id="PF01764">
    <property type="entry name" value="Lipase_3"/>
    <property type="match status" value="1"/>
</dbReference>
<dbReference type="PANTHER" id="PTHR45856">
    <property type="entry name" value="ALPHA/BETA-HYDROLASES SUPERFAMILY PROTEIN"/>
    <property type="match status" value="1"/>
</dbReference>
<feature type="signal peptide" evidence="4">
    <location>
        <begin position="1"/>
        <end position="21"/>
    </location>
</feature>
<evidence type="ECO:0000256" key="4">
    <source>
        <dbReference type="SAM" id="SignalP"/>
    </source>
</evidence>
<comment type="catalytic activity">
    <reaction evidence="2">
        <text>a diacylglycerol + H2O = a monoacylglycerol + a fatty acid + H(+)</text>
        <dbReference type="Rhea" id="RHEA:32731"/>
        <dbReference type="ChEBI" id="CHEBI:15377"/>
        <dbReference type="ChEBI" id="CHEBI:15378"/>
        <dbReference type="ChEBI" id="CHEBI:17408"/>
        <dbReference type="ChEBI" id="CHEBI:18035"/>
        <dbReference type="ChEBI" id="CHEBI:28868"/>
    </reaction>
</comment>
<name>A0A9P6KT10_9PLEO</name>
<dbReference type="Proteomes" id="UP000756921">
    <property type="component" value="Unassembled WGS sequence"/>
</dbReference>
<sequence>MVFARSAALLALGGLGGLGWAAPVEVRDDTVSLDIFNRLSFFEQYAAAAYCKSNSDSNSTGTKVTCEEQNCGSVEAANTSTLIEFAHSTETDATGFATTDMTNELIVIAFRGSKSIDNWKANLDFQMEDVTFCSGCRTHSGFLESWNEVQDGVIKAVQAAQAEHPDFMVVITGHSLGGAMATIGAAALRNIDIPVDLYTYGAPKSGNDEWATFLSGTDKGESFRVVHKDDIVPTLPPSVPFLMPYAHVQPEYYITSGNKVDVTRQDVQVLADGDNGGGDIAAHLWYFNRISACDALFDLKAKRMVEDLS</sequence>
<organism evidence="7 8">
    <name type="scientific">Paraphaeosphaeria minitans</name>
    <dbReference type="NCBI Taxonomy" id="565426"/>
    <lineage>
        <taxon>Eukaryota</taxon>
        <taxon>Fungi</taxon>
        <taxon>Dikarya</taxon>
        <taxon>Ascomycota</taxon>
        <taxon>Pezizomycotina</taxon>
        <taxon>Dothideomycetes</taxon>
        <taxon>Pleosporomycetidae</taxon>
        <taxon>Pleosporales</taxon>
        <taxon>Massarineae</taxon>
        <taxon>Didymosphaeriaceae</taxon>
        <taxon>Paraphaeosphaeria</taxon>
    </lineage>
</organism>
<evidence type="ECO:0000256" key="2">
    <source>
        <dbReference type="ARBA" id="ARBA00047591"/>
    </source>
</evidence>
<evidence type="ECO:0000256" key="3">
    <source>
        <dbReference type="ARBA" id="ARBA00048461"/>
    </source>
</evidence>
<evidence type="ECO:0000259" key="5">
    <source>
        <dbReference type="Pfam" id="PF01764"/>
    </source>
</evidence>
<evidence type="ECO:0000313" key="7">
    <source>
        <dbReference type="EMBL" id="KAF9737426.1"/>
    </source>
</evidence>
<comment type="caution">
    <text evidence="7">The sequence shown here is derived from an EMBL/GenBank/DDBJ whole genome shotgun (WGS) entry which is preliminary data.</text>
</comment>
<dbReference type="PANTHER" id="PTHR45856:SF11">
    <property type="entry name" value="FUNGAL LIPASE-LIKE DOMAIN-CONTAINING PROTEIN"/>
    <property type="match status" value="1"/>
</dbReference>
<dbReference type="InterPro" id="IPR051218">
    <property type="entry name" value="Sec_MonoDiacylglyc_Lipase"/>
</dbReference>
<feature type="chain" id="PRO_5040156880" evidence="4">
    <location>
        <begin position="22"/>
        <end position="309"/>
    </location>
</feature>
<dbReference type="SUPFAM" id="SSF53474">
    <property type="entry name" value="alpha/beta-Hydrolases"/>
    <property type="match status" value="1"/>
</dbReference>
<keyword evidence="4" id="KW-0732">Signal</keyword>
<feature type="domain" description="Mono-/di-acylglycerol lipase N-terminal" evidence="6">
    <location>
        <begin position="15"/>
        <end position="79"/>
    </location>
</feature>
<protein>
    <submittedName>
        <fullName evidence="7">Lipase</fullName>
    </submittedName>
</protein>
<evidence type="ECO:0000313" key="8">
    <source>
        <dbReference type="Proteomes" id="UP000756921"/>
    </source>
</evidence>
<dbReference type="InterPro" id="IPR002921">
    <property type="entry name" value="Fungal_lipase-type"/>
</dbReference>
<dbReference type="Gene3D" id="3.40.50.1820">
    <property type="entry name" value="alpha/beta hydrolase"/>
    <property type="match status" value="1"/>
</dbReference>
<dbReference type="GO" id="GO:0016042">
    <property type="term" value="P:lipid catabolic process"/>
    <property type="evidence" value="ECO:0007669"/>
    <property type="project" value="InterPro"/>
</dbReference>
<proteinExistence type="inferred from homology"/>
<dbReference type="InterPro" id="IPR029058">
    <property type="entry name" value="AB_hydrolase_fold"/>
</dbReference>